<keyword evidence="6" id="KW-1133">Transmembrane helix</keyword>
<dbReference type="InterPro" id="IPR000172">
    <property type="entry name" value="GMC_OxRdtase_N"/>
</dbReference>
<organism evidence="8 9">
    <name type="scientific">Tribonema minus</name>
    <dbReference type="NCBI Taxonomy" id="303371"/>
    <lineage>
        <taxon>Eukaryota</taxon>
        <taxon>Sar</taxon>
        <taxon>Stramenopiles</taxon>
        <taxon>Ochrophyta</taxon>
        <taxon>PX clade</taxon>
        <taxon>Xanthophyceae</taxon>
        <taxon>Tribonematales</taxon>
        <taxon>Tribonemataceae</taxon>
        <taxon>Tribonema</taxon>
    </lineage>
</organism>
<evidence type="ECO:0000256" key="5">
    <source>
        <dbReference type="SAM" id="MobiDB-lite"/>
    </source>
</evidence>
<protein>
    <submittedName>
        <fullName evidence="8">Choline dehydrogenase</fullName>
    </submittedName>
</protein>
<keyword evidence="4" id="KW-0274">FAD</keyword>
<comment type="similarity">
    <text evidence="2">Belongs to the GMC oxidoreductase family.</text>
</comment>
<keyword evidence="9" id="KW-1185">Reference proteome</keyword>
<evidence type="ECO:0000259" key="7">
    <source>
        <dbReference type="PROSITE" id="PS00624"/>
    </source>
</evidence>
<dbReference type="Gene3D" id="3.50.50.60">
    <property type="entry name" value="FAD/NAD(P)-binding domain"/>
    <property type="match status" value="2"/>
</dbReference>
<dbReference type="Pfam" id="PF00732">
    <property type="entry name" value="GMC_oxred_N"/>
    <property type="match status" value="1"/>
</dbReference>
<evidence type="ECO:0000256" key="4">
    <source>
        <dbReference type="ARBA" id="ARBA00022827"/>
    </source>
</evidence>
<dbReference type="SUPFAM" id="SSF51905">
    <property type="entry name" value="FAD/NAD(P)-binding domain"/>
    <property type="match status" value="1"/>
</dbReference>
<dbReference type="PANTHER" id="PTHR11552:SF147">
    <property type="entry name" value="CHOLINE DEHYDROGENASE, MITOCHONDRIAL"/>
    <property type="match status" value="1"/>
</dbReference>
<evidence type="ECO:0000256" key="3">
    <source>
        <dbReference type="ARBA" id="ARBA00022630"/>
    </source>
</evidence>
<comment type="cofactor">
    <cofactor evidence="1">
        <name>FAD</name>
        <dbReference type="ChEBI" id="CHEBI:57692"/>
    </cofactor>
</comment>
<feature type="region of interest" description="Disordered" evidence="5">
    <location>
        <begin position="1"/>
        <end position="38"/>
    </location>
</feature>
<dbReference type="InterPro" id="IPR007867">
    <property type="entry name" value="GMC_OxRtase_C"/>
</dbReference>
<dbReference type="SUPFAM" id="SSF54373">
    <property type="entry name" value="FAD-linked reductases, C-terminal domain"/>
    <property type="match status" value="1"/>
</dbReference>
<dbReference type="Pfam" id="PF05199">
    <property type="entry name" value="GMC_oxred_C"/>
    <property type="match status" value="1"/>
</dbReference>
<proteinExistence type="inferred from homology"/>
<name>A0A835YLF3_9STRA</name>
<dbReference type="EMBL" id="JAFCMP010000525">
    <property type="protein sequence ID" value="KAG5177404.1"/>
    <property type="molecule type" value="Genomic_DNA"/>
</dbReference>
<evidence type="ECO:0000256" key="2">
    <source>
        <dbReference type="ARBA" id="ARBA00010790"/>
    </source>
</evidence>
<feature type="transmembrane region" description="Helical" evidence="6">
    <location>
        <begin position="56"/>
        <end position="78"/>
    </location>
</feature>
<evidence type="ECO:0000256" key="6">
    <source>
        <dbReference type="SAM" id="Phobius"/>
    </source>
</evidence>
<reference evidence="8" key="1">
    <citation type="submission" date="2021-02" db="EMBL/GenBank/DDBJ databases">
        <title>First Annotated Genome of the Yellow-green Alga Tribonema minus.</title>
        <authorList>
            <person name="Mahan K.M."/>
        </authorList>
    </citation>
    <scope>NUCLEOTIDE SEQUENCE</scope>
    <source>
        <strain evidence="8">UTEX B ZZ1240</strain>
    </source>
</reference>
<dbReference type="OrthoDB" id="269227at2759"/>
<keyword evidence="6" id="KW-0472">Membrane</keyword>
<accession>A0A835YLF3</accession>
<dbReference type="Gene3D" id="3.30.410.40">
    <property type="match status" value="1"/>
</dbReference>
<feature type="region of interest" description="Disordered" evidence="5">
    <location>
        <begin position="382"/>
        <end position="423"/>
    </location>
</feature>
<dbReference type="PROSITE" id="PS00624">
    <property type="entry name" value="GMC_OXRED_2"/>
    <property type="match status" value="1"/>
</dbReference>
<comment type="caution">
    <text evidence="8">The sequence shown here is derived from an EMBL/GenBank/DDBJ whole genome shotgun (WGS) entry which is preliminary data.</text>
</comment>
<evidence type="ECO:0000313" key="9">
    <source>
        <dbReference type="Proteomes" id="UP000664859"/>
    </source>
</evidence>
<feature type="domain" description="Glucose-methanol-choline oxidoreductase N-terminal" evidence="7">
    <location>
        <begin position="432"/>
        <end position="446"/>
    </location>
</feature>
<sequence>MQQEPQGSYGSLPLQPGEEDPLNGKRAVLRPSGSEGADGEEAVSLSVWLASCSCKVLSVLLGLTALGLGVMMVLKLVLQTTPASDLYDYIIVGAGPAGSVMAAKLSADPSKRVLLLEAGGASQFELGGTDYLSAPLTAFDIPILWPSVSHMREYHWNVVDTTQRGEPNALVAKALGGEGGRGEGRGEPSALVAKALGGCGIHNAMLYVRAIKEDFDAWGVDGWTWEMALEHYKGATSVSAAAGAGIADEPCGCVARTERAPSQRLAMECYDTTAGGRIETQPPPPTPDWHGTAGPITNSPPLWVDEVAAFFIESCAYLGLPVVDDFNRPGAREGAGLYTFAIREGVRDSAARALLGPIISGKVPRPNLTILSKAEVSQILLEADTTAPPPPLDDIAPPLRRRPPPRPPPSASPTPTTAKRADGGRAIVVSGGALMTPRLLMASGIGDARALADAGVACVADVPGVGRNLQDHPGVGLMFTAGHTLLERYPSAYKLALELEKYKLNVMRALEIDFPPGVTMAGVIDAADQEGTPVWSSPFGLFASTGQTAGAFLCSGLSNTTVPDIQLTVFPQVTEPHIQVLNHTRPVNQESPAVLITIALLRPEGRKAVALDAEAPLSRPPRIVGDPALPVLTELDVARIAWAVGRVREIQRAPPLRDVTLRSVTPGLSDDMAPAALRAWVREHIYSNSHWCGTARMANGDADDPLAVVDERLRVRGVRHLRVADASVIPVIPNGNVHSTVVLMASRGAELLLEDAGGAHVAAGAPA</sequence>
<dbReference type="GO" id="GO:0016614">
    <property type="term" value="F:oxidoreductase activity, acting on CH-OH group of donors"/>
    <property type="evidence" value="ECO:0007669"/>
    <property type="project" value="InterPro"/>
</dbReference>
<keyword evidence="3" id="KW-0285">Flavoprotein</keyword>
<keyword evidence="6" id="KW-0812">Transmembrane</keyword>
<gene>
    <name evidence="8" type="ORF">JKP88DRAFT_346970</name>
</gene>
<dbReference type="Proteomes" id="UP000664859">
    <property type="component" value="Unassembled WGS sequence"/>
</dbReference>
<evidence type="ECO:0000256" key="1">
    <source>
        <dbReference type="ARBA" id="ARBA00001974"/>
    </source>
</evidence>
<dbReference type="PANTHER" id="PTHR11552">
    <property type="entry name" value="GLUCOSE-METHANOL-CHOLINE GMC OXIDOREDUCTASE"/>
    <property type="match status" value="1"/>
</dbReference>
<dbReference type="InterPro" id="IPR036188">
    <property type="entry name" value="FAD/NAD-bd_sf"/>
</dbReference>
<dbReference type="GO" id="GO:0050660">
    <property type="term" value="F:flavin adenine dinucleotide binding"/>
    <property type="evidence" value="ECO:0007669"/>
    <property type="project" value="InterPro"/>
</dbReference>
<evidence type="ECO:0000313" key="8">
    <source>
        <dbReference type="EMBL" id="KAG5177404.1"/>
    </source>
</evidence>
<dbReference type="AlphaFoldDB" id="A0A835YLF3"/>
<dbReference type="Gene3D" id="3.30.560.10">
    <property type="entry name" value="Glucose Oxidase, domain 3"/>
    <property type="match status" value="1"/>
</dbReference>
<dbReference type="InterPro" id="IPR012132">
    <property type="entry name" value="GMC_OxRdtase"/>
</dbReference>